<dbReference type="PANTHER" id="PTHR17490">
    <property type="entry name" value="SUA5"/>
    <property type="match status" value="1"/>
</dbReference>
<dbReference type="NCBIfam" id="TIGR00057">
    <property type="entry name" value="L-threonylcarbamoyladenylate synthase"/>
    <property type="match status" value="1"/>
</dbReference>
<comment type="function">
    <text evidence="13">Required for the formation of a threonylcarbamoyl group on adenosine at position 37 (t(6)A37) in tRNAs that read codons beginning with adenine.</text>
</comment>
<keyword evidence="7 13" id="KW-0819">tRNA processing</keyword>
<feature type="binding site" evidence="14">
    <location>
        <position position="37"/>
    </location>
    <ligand>
        <name>L-threonine</name>
        <dbReference type="ChEBI" id="CHEBI:57926"/>
    </ligand>
</feature>
<keyword evidence="5 13" id="KW-0963">Cytoplasm</keyword>
<evidence type="ECO:0000313" key="17">
    <source>
        <dbReference type="Proteomes" id="UP000253426"/>
    </source>
</evidence>
<comment type="catalytic activity">
    <reaction evidence="12 13">
        <text>L-threonine + hydrogencarbonate + ATP = L-threonylcarbamoyladenylate + diphosphate + H2O</text>
        <dbReference type="Rhea" id="RHEA:36407"/>
        <dbReference type="ChEBI" id="CHEBI:15377"/>
        <dbReference type="ChEBI" id="CHEBI:17544"/>
        <dbReference type="ChEBI" id="CHEBI:30616"/>
        <dbReference type="ChEBI" id="CHEBI:33019"/>
        <dbReference type="ChEBI" id="CHEBI:57926"/>
        <dbReference type="ChEBI" id="CHEBI:73682"/>
        <dbReference type="EC" id="2.7.7.87"/>
    </reaction>
</comment>
<dbReference type="InterPro" id="IPR006070">
    <property type="entry name" value="Sua5-like_dom"/>
</dbReference>
<feature type="binding site" evidence="14">
    <location>
        <position position="148"/>
    </location>
    <ligand>
        <name>ATP</name>
        <dbReference type="ChEBI" id="CHEBI:30616"/>
    </ligand>
</feature>
<gene>
    <name evidence="16" type="ORF">DES53_109193</name>
</gene>
<dbReference type="GO" id="GO:0008033">
    <property type="term" value="P:tRNA processing"/>
    <property type="evidence" value="ECO:0007669"/>
    <property type="project" value="UniProtKB-KW"/>
</dbReference>
<evidence type="ECO:0000256" key="5">
    <source>
        <dbReference type="ARBA" id="ARBA00022490"/>
    </source>
</evidence>
<evidence type="ECO:0000256" key="11">
    <source>
        <dbReference type="ARBA" id="ARBA00029774"/>
    </source>
</evidence>
<name>A0A366HDG3_9BACT</name>
<dbReference type="Gene3D" id="3.90.870.10">
    <property type="entry name" value="DHBP synthase"/>
    <property type="match status" value="1"/>
</dbReference>
<evidence type="ECO:0000256" key="7">
    <source>
        <dbReference type="ARBA" id="ARBA00022694"/>
    </source>
</evidence>
<protein>
    <recommendedName>
        <fullName evidence="4 13">Threonylcarbamoyl-AMP synthase</fullName>
        <shortName evidence="13">TC-AMP synthase</shortName>
        <ecNumber evidence="3 13">2.7.7.87</ecNumber>
    </recommendedName>
    <alternativeName>
        <fullName evidence="11 13">L-threonylcarbamoyladenylate synthase</fullName>
    </alternativeName>
</protein>
<evidence type="ECO:0000256" key="1">
    <source>
        <dbReference type="ARBA" id="ARBA00004496"/>
    </source>
</evidence>
<dbReference type="GO" id="GO:0003725">
    <property type="term" value="F:double-stranded RNA binding"/>
    <property type="evidence" value="ECO:0007669"/>
    <property type="project" value="UniProtKB-UniRule"/>
</dbReference>
<dbReference type="PIRSF" id="PIRSF004930">
    <property type="entry name" value="Tln_factor_SUA5"/>
    <property type="match status" value="1"/>
</dbReference>
<evidence type="ECO:0000256" key="13">
    <source>
        <dbReference type="PIRNR" id="PIRNR004930"/>
    </source>
</evidence>
<evidence type="ECO:0000256" key="8">
    <source>
        <dbReference type="ARBA" id="ARBA00022695"/>
    </source>
</evidence>
<evidence type="ECO:0000256" key="10">
    <source>
        <dbReference type="ARBA" id="ARBA00022840"/>
    </source>
</evidence>
<dbReference type="GO" id="GO:0061710">
    <property type="term" value="F:L-threonylcarbamoyladenylate synthase"/>
    <property type="evidence" value="ECO:0007669"/>
    <property type="project" value="UniProtKB-EC"/>
</dbReference>
<feature type="binding site" evidence="14">
    <location>
        <position position="186"/>
    </location>
    <ligand>
        <name>L-threonine</name>
        <dbReference type="ChEBI" id="CHEBI:57926"/>
    </ligand>
</feature>
<feature type="binding site" evidence="14">
    <location>
        <position position="156"/>
    </location>
    <ligand>
        <name>ATP</name>
        <dbReference type="ChEBI" id="CHEBI:30616"/>
    </ligand>
</feature>
<dbReference type="GO" id="GO:0000049">
    <property type="term" value="F:tRNA binding"/>
    <property type="evidence" value="ECO:0007669"/>
    <property type="project" value="TreeGrafter"/>
</dbReference>
<feature type="binding site" evidence="14">
    <location>
        <position position="60"/>
    </location>
    <ligand>
        <name>ATP</name>
        <dbReference type="ChEBI" id="CHEBI:30616"/>
    </ligand>
</feature>
<dbReference type="InterPro" id="IPR010923">
    <property type="entry name" value="T(6)A37_SUA5"/>
</dbReference>
<feature type="binding site" evidence="14">
    <location>
        <position position="69"/>
    </location>
    <ligand>
        <name>L-threonine</name>
        <dbReference type="ChEBI" id="CHEBI:57926"/>
    </ligand>
</feature>
<evidence type="ECO:0000259" key="15">
    <source>
        <dbReference type="PROSITE" id="PS51163"/>
    </source>
</evidence>
<keyword evidence="8 13" id="KW-0548">Nucleotidyltransferase</keyword>
<dbReference type="Pfam" id="PF03481">
    <property type="entry name" value="Sua5_C"/>
    <property type="match status" value="1"/>
</dbReference>
<evidence type="ECO:0000256" key="14">
    <source>
        <dbReference type="PIRSR" id="PIRSR004930-1"/>
    </source>
</evidence>
<evidence type="ECO:0000256" key="9">
    <source>
        <dbReference type="ARBA" id="ARBA00022741"/>
    </source>
</evidence>
<keyword evidence="10 13" id="KW-0067">ATP-binding</keyword>
<evidence type="ECO:0000256" key="6">
    <source>
        <dbReference type="ARBA" id="ARBA00022679"/>
    </source>
</evidence>
<dbReference type="PROSITE" id="PS51163">
    <property type="entry name" value="YRDC"/>
    <property type="match status" value="1"/>
</dbReference>
<dbReference type="GO" id="GO:0006450">
    <property type="term" value="P:regulation of translational fidelity"/>
    <property type="evidence" value="ECO:0007669"/>
    <property type="project" value="TreeGrafter"/>
</dbReference>
<keyword evidence="6 13" id="KW-0808">Transferase</keyword>
<evidence type="ECO:0000256" key="2">
    <source>
        <dbReference type="ARBA" id="ARBA00007663"/>
    </source>
</evidence>
<evidence type="ECO:0000256" key="3">
    <source>
        <dbReference type="ARBA" id="ARBA00012584"/>
    </source>
</evidence>
<dbReference type="PANTHER" id="PTHR17490:SF16">
    <property type="entry name" value="THREONYLCARBAMOYL-AMP SYNTHASE"/>
    <property type="match status" value="1"/>
</dbReference>
<comment type="similarity">
    <text evidence="2 13">Belongs to the SUA5 family.</text>
</comment>
<keyword evidence="17" id="KW-1185">Reference proteome</keyword>
<dbReference type="InterPro" id="IPR017945">
    <property type="entry name" value="DHBP_synth_RibB-like_a/b_dom"/>
</dbReference>
<comment type="subcellular location">
    <subcellularLocation>
        <location evidence="1 13">Cytoplasm</location>
    </subcellularLocation>
</comment>
<dbReference type="GO" id="GO:0005524">
    <property type="term" value="F:ATP binding"/>
    <property type="evidence" value="ECO:0007669"/>
    <property type="project" value="UniProtKB-UniRule"/>
</dbReference>
<dbReference type="Gene3D" id="3.40.50.11030">
    <property type="entry name" value="Threonylcarbamoyl-AMP synthase, C-terminal domain"/>
    <property type="match status" value="1"/>
</dbReference>
<comment type="caution">
    <text evidence="16">The sequence shown here is derived from an EMBL/GenBank/DDBJ whole genome shotgun (WGS) entry which is preliminary data.</text>
</comment>
<feature type="binding site" evidence="14">
    <location>
        <position position="126"/>
    </location>
    <ligand>
        <name>L-threonine</name>
        <dbReference type="ChEBI" id="CHEBI:57926"/>
    </ligand>
</feature>
<dbReference type="RefSeq" id="WP_113960652.1">
    <property type="nucleotide sequence ID" value="NZ_QNRR01000009.1"/>
</dbReference>
<dbReference type="EMBL" id="QNRR01000009">
    <property type="protein sequence ID" value="RBP39765.1"/>
    <property type="molecule type" value="Genomic_DNA"/>
</dbReference>
<evidence type="ECO:0000313" key="16">
    <source>
        <dbReference type="EMBL" id="RBP39765.1"/>
    </source>
</evidence>
<feature type="binding site" evidence="14">
    <location>
        <position position="241"/>
    </location>
    <ligand>
        <name>ATP</name>
        <dbReference type="ChEBI" id="CHEBI:30616"/>
    </ligand>
</feature>
<accession>A0A366HDG3</accession>
<feature type="binding site" evidence="14">
    <location>
        <position position="122"/>
    </location>
    <ligand>
        <name>L-threonine</name>
        <dbReference type="ChEBI" id="CHEBI:57926"/>
    </ligand>
</feature>
<feature type="binding site" evidence="14">
    <location>
        <position position="146"/>
    </location>
    <ligand>
        <name>L-threonine</name>
        <dbReference type="ChEBI" id="CHEBI:57926"/>
    </ligand>
</feature>
<dbReference type="SUPFAM" id="SSF55821">
    <property type="entry name" value="YrdC/RibB"/>
    <property type="match status" value="1"/>
</dbReference>
<dbReference type="Pfam" id="PF01300">
    <property type="entry name" value="Sua5_yciO_yrdC"/>
    <property type="match status" value="1"/>
</dbReference>
<proteinExistence type="inferred from homology"/>
<dbReference type="InterPro" id="IPR005145">
    <property type="entry name" value="Sua5_C"/>
</dbReference>
<dbReference type="OrthoDB" id="9814580at2"/>
<dbReference type="InterPro" id="IPR038385">
    <property type="entry name" value="Sua5/YwlC_C"/>
</dbReference>
<evidence type="ECO:0000256" key="12">
    <source>
        <dbReference type="ARBA" id="ARBA00048366"/>
    </source>
</evidence>
<sequence length="343" mass="37193">MNTRILHTDEPQAYVQAVAEAVNLLQAGEVVALPTETVYGLAADALNANAVAKIFEVKERPSFDPLIVHLPHKKDLEDVADVPEDILPVVKKLAEKFWPGPLTMILPKKACVPDIVTSGMPTVAVRASMNRVFNKVARTFDRPLAAPSANKFGSISPTSAAAVKAELDGRIPLILDDGASLHGVESTIIKIEASSPKPRIIIMRPGPITQDDLKSYGVVVLLKNLKQENKPEAPGLLESHYAPRTPLRLLESPEDFIPEEGKTYALLSYRGDADDGYADLTDWKGVHVLSPGKGKLVEAAVRLFYALRELDKVGADEIIAEPVPTQGVGLAVMDRLRRASAKR</sequence>
<feature type="binding site" evidence="14">
    <location>
        <position position="204"/>
    </location>
    <ligand>
        <name>ATP</name>
        <dbReference type="ChEBI" id="CHEBI:30616"/>
    </ligand>
</feature>
<dbReference type="EC" id="2.7.7.87" evidence="3 13"/>
<evidence type="ECO:0000256" key="4">
    <source>
        <dbReference type="ARBA" id="ARBA00015492"/>
    </source>
</evidence>
<keyword evidence="9 13" id="KW-0547">Nucleotide-binding</keyword>
<feature type="domain" description="YrdC-like" evidence="15">
    <location>
        <begin position="15"/>
        <end position="208"/>
    </location>
</feature>
<dbReference type="AlphaFoldDB" id="A0A366HDG3"/>
<dbReference type="InterPro" id="IPR050156">
    <property type="entry name" value="TC-AMP_synthase_SUA5"/>
</dbReference>
<reference evidence="16 17" key="1">
    <citation type="submission" date="2018-06" db="EMBL/GenBank/DDBJ databases">
        <title>Genomic Encyclopedia of Type Strains, Phase IV (KMG-IV): sequencing the most valuable type-strain genomes for metagenomic binning, comparative biology and taxonomic classification.</title>
        <authorList>
            <person name="Goeker M."/>
        </authorList>
    </citation>
    <scope>NUCLEOTIDE SEQUENCE [LARGE SCALE GENOMIC DNA]</scope>
    <source>
        <strain evidence="16 17">DSM 25532</strain>
    </source>
</reference>
<dbReference type="Proteomes" id="UP000253426">
    <property type="component" value="Unassembled WGS sequence"/>
</dbReference>
<dbReference type="GO" id="GO:0005737">
    <property type="term" value="C:cytoplasm"/>
    <property type="evidence" value="ECO:0007669"/>
    <property type="project" value="UniProtKB-SubCell"/>
</dbReference>
<organism evidence="16 17">
    <name type="scientific">Roseimicrobium gellanilyticum</name>
    <dbReference type="NCBI Taxonomy" id="748857"/>
    <lineage>
        <taxon>Bacteria</taxon>
        <taxon>Pseudomonadati</taxon>
        <taxon>Verrucomicrobiota</taxon>
        <taxon>Verrucomicrobiia</taxon>
        <taxon>Verrucomicrobiales</taxon>
        <taxon>Verrucomicrobiaceae</taxon>
        <taxon>Roseimicrobium</taxon>
    </lineage>
</organism>